<dbReference type="InterPro" id="IPR009875">
    <property type="entry name" value="PilZ_domain"/>
</dbReference>
<dbReference type="GO" id="GO:0035438">
    <property type="term" value="F:cyclic-di-GMP binding"/>
    <property type="evidence" value="ECO:0007669"/>
    <property type="project" value="InterPro"/>
</dbReference>
<comment type="caution">
    <text evidence="2">The sequence shown here is derived from an EMBL/GenBank/DDBJ whole genome shotgun (WGS) entry which is preliminary data.</text>
</comment>
<name>K2J6N7_9GAMM</name>
<dbReference type="Pfam" id="PF07238">
    <property type="entry name" value="PilZ"/>
    <property type="match status" value="1"/>
</dbReference>
<proteinExistence type="predicted"/>
<feature type="domain" description="PilZ" evidence="1">
    <location>
        <begin position="6"/>
        <end position="95"/>
    </location>
</feature>
<dbReference type="AlphaFoldDB" id="K2J6N7"/>
<dbReference type="Gene3D" id="2.40.10.220">
    <property type="entry name" value="predicted glycosyltransferase like domains"/>
    <property type="match status" value="1"/>
</dbReference>
<keyword evidence="3" id="KW-1185">Reference proteome</keyword>
<dbReference type="STRING" id="745411.B3C1_13703"/>
<gene>
    <name evidence="2" type="ORF">B3C1_13703</name>
</gene>
<dbReference type="SUPFAM" id="SSF141371">
    <property type="entry name" value="PilZ domain-like"/>
    <property type="match status" value="1"/>
</dbReference>
<dbReference type="RefSeq" id="WP_008485540.1">
    <property type="nucleotide sequence ID" value="NZ_AMRI01000020.1"/>
</dbReference>
<accession>K2J6N7</accession>
<reference evidence="2 3" key="1">
    <citation type="journal article" date="2012" name="J. Bacteriol.">
        <title>Genome Sequence of Gallaecimonas xiamenensis Type Strain 3-C-1.</title>
        <authorList>
            <person name="Lai Q."/>
            <person name="Wang L."/>
            <person name="Wang W."/>
            <person name="Shao Z."/>
        </authorList>
    </citation>
    <scope>NUCLEOTIDE SEQUENCE [LARGE SCALE GENOMIC DNA]</scope>
    <source>
        <strain evidence="2 3">3-C-1</strain>
    </source>
</reference>
<sequence>MNNSKRRQQLRHALRHPIPVLVHHRSLRSGTRVVEGMLLDASEQGMGILVMEPIALASRCTVEVLHEEQPQRFQGEICYATKTDYGIRLGILLDGDGNGVFLRYLDDIGAELE</sequence>
<protein>
    <recommendedName>
        <fullName evidence="1">PilZ domain-containing protein</fullName>
    </recommendedName>
</protein>
<evidence type="ECO:0000259" key="1">
    <source>
        <dbReference type="Pfam" id="PF07238"/>
    </source>
</evidence>
<dbReference type="OrthoDB" id="7064751at2"/>
<evidence type="ECO:0000313" key="2">
    <source>
        <dbReference type="EMBL" id="EKE70597.1"/>
    </source>
</evidence>
<evidence type="ECO:0000313" key="3">
    <source>
        <dbReference type="Proteomes" id="UP000006755"/>
    </source>
</evidence>
<organism evidence="2 3">
    <name type="scientific">Gallaecimonas xiamenensis 3-C-1</name>
    <dbReference type="NCBI Taxonomy" id="745411"/>
    <lineage>
        <taxon>Bacteria</taxon>
        <taxon>Pseudomonadati</taxon>
        <taxon>Pseudomonadota</taxon>
        <taxon>Gammaproteobacteria</taxon>
        <taxon>Enterobacterales</taxon>
        <taxon>Gallaecimonadaceae</taxon>
        <taxon>Gallaecimonas</taxon>
    </lineage>
</organism>
<dbReference type="Proteomes" id="UP000006755">
    <property type="component" value="Unassembled WGS sequence"/>
</dbReference>
<dbReference type="EMBL" id="AMRI01000020">
    <property type="protein sequence ID" value="EKE70597.1"/>
    <property type="molecule type" value="Genomic_DNA"/>
</dbReference>